<feature type="compositionally biased region" description="Low complexity" evidence="1">
    <location>
        <begin position="40"/>
        <end position="60"/>
    </location>
</feature>
<accession>A0A1I8FDI1</accession>
<proteinExistence type="predicted"/>
<name>A0A1I8FDI1_9PLAT</name>
<reference evidence="3" key="1">
    <citation type="submission" date="2016-11" db="UniProtKB">
        <authorList>
            <consortium name="WormBaseParasite"/>
        </authorList>
    </citation>
    <scope>IDENTIFICATION</scope>
</reference>
<dbReference type="Proteomes" id="UP000095280">
    <property type="component" value="Unplaced"/>
</dbReference>
<feature type="region of interest" description="Disordered" evidence="1">
    <location>
        <begin position="40"/>
        <end position="117"/>
    </location>
</feature>
<protein>
    <submittedName>
        <fullName evidence="3">Kinesin motor domain-containing protein</fullName>
    </submittedName>
</protein>
<evidence type="ECO:0000256" key="1">
    <source>
        <dbReference type="SAM" id="MobiDB-lite"/>
    </source>
</evidence>
<evidence type="ECO:0000313" key="3">
    <source>
        <dbReference type="WBParaSite" id="maker-unitig_28965-snap-gene-0.2-mRNA-1"/>
    </source>
</evidence>
<organism evidence="2 3">
    <name type="scientific">Macrostomum lignano</name>
    <dbReference type="NCBI Taxonomy" id="282301"/>
    <lineage>
        <taxon>Eukaryota</taxon>
        <taxon>Metazoa</taxon>
        <taxon>Spiralia</taxon>
        <taxon>Lophotrochozoa</taxon>
        <taxon>Platyhelminthes</taxon>
        <taxon>Rhabditophora</taxon>
        <taxon>Macrostomorpha</taxon>
        <taxon>Macrostomida</taxon>
        <taxon>Macrostomidae</taxon>
        <taxon>Macrostomum</taxon>
    </lineage>
</organism>
<dbReference type="WBParaSite" id="maker-unitig_28965-snap-gene-0.2-mRNA-1">
    <property type="protein sequence ID" value="maker-unitig_28965-snap-gene-0.2-mRNA-1"/>
    <property type="gene ID" value="maker-unitig_28965-snap-gene-0.2"/>
</dbReference>
<feature type="compositionally biased region" description="Polar residues" evidence="1">
    <location>
        <begin position="88"/>
        <end position="97"/>
    </location>
</feature>
<evidence type="ECO:0000313" key="2">
    <source>
        <dbReference type="Proteomes" id="UP000095280"/>
    </source>
</evidence>
<sequence length="130" mass="13945">QKRRPRSQRVARIGGVCADQRDGVVADSVYFTQSSSYAGQMAAAGGAPAKQPPAQAGQSSDSGSVSYRVHLRRSAGDGDGQADDESRQQLLDASRFSSGAMEAQPTSKSSNGRRDPNYEEYFHCCLIRTN</sequence>
<dbReference type="AlphaFoldDB" id="A0A1I8FDI1"/>
<keyword evidence="2" id="KW-1185">Reference proteome</keyword>